<organism evidence="2 3">
    <name type="scientific">Eumeta variegata</name>
    <name type="common">Bagworm moth</name>
    <name type="synonym">Eumeta japonica</name>
    <dbReference type="NCBI Taxonomy" id="151549"/>
    <lineage>
        <taxon>Eukaryota</taxon>
        <taxon>Metazoa</taxon>
        <taxon>Ecdysozoa</taxon>
        <taxon>Arthropoda</taxon>
        <taxon>Hexapoda</taxon>
        <taxon>Insecta</taxon>
        <taxon>Pterygota</taxon>
        <taxon>Neoptera</taxon>
        <taxon>Endopterygota</taxon>
        <taxon>Lepidoptera</taxon>
        <taxon>Glossata</taxon>
        <taxon>Ditrysia</taxon>
        <taxon>Tineoidea</taxon>
        <taxon>Psychidae</taxon>
        <taxon>Oiketicinae</taxon>
        <taxon>Eumeta</taxon>
    </lineage>
</organism>
<sequence length="267" mass="30298">MFHDSGCFIFSEGHAGNRTRAGRPRRRAVAALSHRRRPDRSGRRTGNTYSSSLVVTFSRPNFRISKRAACLNVQYQCAGRDARRHAIFISYHCVTIEYVCTKPEYIPIMRSSLERIKYSNAQTVLSARGVAKFMKRTASAAGSFESGAFELKLQLPLKAASSSHPESSLKTVSLVRFHHFNVPKRSQLVHVPTHNRVAVSRFKSTWQAIHAIYNSTRRYIGVLCFDDSERITSSFISVLPQAIGAQFPKWEYSMFLDSLTKKIEYLV</sequence>
<evidence type="ECO:0000256" key="1">
    <source>
        <dbReference type="SAM" id="MobiDB-lite"/>
    </source>
</evidence>
<keyword evidence="3" id="KW-1185">Reference proteome</keyword>
<dbReference type="Proteomes" id="UP000299102">
    <property type="component" value="Unassembled WGS sequence"/>
</dbReference>
<evidence type="ECO:0000313" key="3">
    <source>
        <dbReference type="Proteomes" id="UP000299102"/>
    </source>
</evidence>
<accession>A0A4C1VL33</accession>
<reference evidence="2 3" key="1">
    <citation type="journal article" date="2019" name="Commun. Biol.">
        <title>The bagworm genome reveals a unique fibroin gene that provides high tensile strength.</title>
        <authorList>
            <person name="Kono N."/>
            <person name="Nakamura H."/>
            <person name="Ohtoshi R."/>
            <person name="Tomita M."/>
            <person name="Numata K."/>
            <person name="Arakawa K."/>
        </authorList>
    </citation>
    <scope>NUCLEOTIDE SEQUENCE [LARGE SCALE GENOMIC DNA]</scope>
</reference>
<protein>
    <submittedName>
        <fullName evidence="2">Uncharacterized protein</fullName>
    </submittedName>
</protein>
<feature type="region of interest" description="Disordered" evidence="1">
    <location>
        <begin position="17"/>
        <end position="47"/>
    </location>
</feature>
<feature type="compositionally biased region" description="Basic residues" evidence="1">
    <location>
        <begin position="20"/>
        <end position="38"/>
    </location>
</feature>
<name>A0A4C1VL33_EUMVA</name>
<evidence type="ECO:0000313" key="2">
    <source>
        <dbReference type="EMBL" id="GBP38574.1"/>
    </source>
</evidence>
<proteinExistence type="predicted"/>
<gene>
    <name evidence="2" type="ORF">EVAR_96176_1</name>
</gene>
<dbReference type="AlphaFoldDB" id="A0A4C1VL33"/>
<dbReference type="EMBL" id="BGZK01000351">
    <property type="protein sequence ID" value="GBP38574.1"/>
    <property type="molecule type" value="Genomic_DNA"/>
</dbReference>
<comment type="caution">
    <text evidence="2">The sequence shown here is derived from an EMBL/GenBank/DDBJ whole genome shotgun (WGS) entry which is preliminary data.</text>
</comment>